<dbReference type="InterPro" id="IPR002716">
    <property type="entry name" value="PIN_dom"/>
</dbReference>
<organism evidence="10 11">
    <name type="scientific">Sphaerisporangium rhizosphaerae</name>
    <dbReference type="NCBI Taxonomy" id="2269375"/>
    <lineage>
        <taxon>Bacteria</taxon>
        <taxon>Bacillati</taxon>
        <taxon>Actinomycetota</taxon>
        <taxon>Actinomycetes</taxon>
        <taxon>Streptosporangiales</taxon>
        <taxon>Streptosporangiaceae</taxon>
        <taxon>Sphaerisporangium</taxon>
    </lineage>
</organism>
<evidence type="ECO:0000256" key="7">
    <source>
        <dbReference type="ARBA" id="ARBA00038093"/>
    </source>
</evidence>
<evidence type="ECO:0000259" key="9">
    <source>
        <dbReference type="Pfam" id="PF01850"/>
    </source>
</evidence>
<keyword evidence="8" id="KW-0800">Toxin</keyword>
<gene>
    <name evidence="8" type="primary">vapC</name>
    <name evidence="10" type="ORF">ACFQSB_26655</name>
</gene>
<dbReference type="Pfam" id="PF01850">
    <property type="entry name" value="PIN"/>
    <property type="match status" value="1"/>
</dbReference>
<evidence type="ECO:0000256" key="5">
    <source>
        <dbReference type="ARBA" id="ARBA00022801"/>
    </source>
</evidence>
<evidence type="ECO:0000256" key="2">
    <source>
        <dbReference type="ARBA" id="ARBA00022649"/>
    </source>
</evidence>
<dbReference type="CDD" id="cd18755">
    <property type="entry name" value="PIN_MtVapC3_VapC21-like"/>
    <property type="match status" value="1"/>
</dbReference>
<dbReference type="InterPro" id="IPR050556">
    <property type="entry name" value="Type_II_TA_system_RNase"/>
</dbReference>
<dbReference type="SUPFAM" id="SSF88723">
    <property type="entry name" value="PIN domain-like"/>
    <property type="match status" value="1"/>
</dbReference>
<evidence type="ECO:0000256" key="3">
    <source>
        <dbReference type="ARBA" id="ARBA00022722"/>
    </source>
</evidence>
<evidence type="ECO:0000256" key="8">
    <source>
        <dbReference type="HAMAP-Rule" id="MF_00265"/>
    </source>
</evidence>
<comment type="cofactor">
    <cofactor evidence="1 8">
        <name>Mg(2+)</name>
        <dbReference type="ChEBI" id="CHEBI:18420"/>
    </cofactor>
</comment>
<name>A0ABW2PA96_9ACTN</name>
<comment type="function">
    <text evidence="8">Toxic component of a toxin-antitoxin (TA) system. An RNase.</text>
</comment>
<dbReference type="Proteomes" id="UP001596496">
    <property type="component" value="Unassembled WGS sequence"/>
</dbReference>
<dbReference type="EMBL" id="JBHTCG010000021">
    <property type="protein sequence ID" value="MFC7385814.1"/>
    <property type="molecule type" value="Genomic_DNA"/>
</dbReference>
<dbReference type="RefSeq" id="WP_380829679.1">
    <property type="nucleotide sequence ID" value="NZ_JBHTCG010000021.1"/>
</dbReference>
<protein>
    <recommendedName>
        <fullName evidence="8">Ribonuclease VapC</fullName>
        <shortName evidence="8">RNase VapC</shortName>
        <ecNumber evidence="8">3.1.-.-</ecNumber>
    </recommendedName>
    <alternativeName>
        <fullName evidence="8">Toxin VapC</fullName>
    </alternativeName>
</protein>
<evidence type="ECO:0000256" key="1">
    <source>
        <dbReference type="ARBA" id="ARBA00001946"/>
    </source>
</evidence>
<comment type="caution">
    <text evidence="10">The sequence shown here is derived from an EMBL/GenBank/DDBJ whole genome shotgun (WGS) entry which is preliminary data.</text>
</comment>
<dbReference type="Gene3D" id="3.40.50.1010">
    <property type="entry name" value="5'-nuclease"/>
    <property type="match status" value="1"/>
</dbReference>
<keyword evidence="4 8" id="KW-0479">Metal-binding</keyword>
<dbReference type="PANTHER" id="PTHR33653:SF1">
    <property type="entry name" value="RIBONUCLEASE VAPC2"/>
    <property type="match status" value="1"/>
</dbReference>
<dbReference type="HAMAP" id="MF_00265">
    <property type="entry name" value="VapC_Nob1"/>
    <property type="match status" value="1"/>
</dbReference>
<evidence type="ECO:0000256" key="6">
    <source>
        <dbReference type="ARBA" id="ARBA00022842"/>
    </source>
</evidence>
<keyword evidence="2 8" id="KW-1277">Toxin-antitoxin system</keyword>
<proteinExistence type="inferred from homology"/>
<dbReference type="InterPro" id="IPR029060">
    <property type="entry name" value="PIN-like_dom_sf"/>
</dbReference>
<keyword evidence="3 8" id="KW-0540">Nuclease</keyword>
<evidence type="ECO:0000313" key="10">
    <source>
        <dbReference type="EMBL" id="MFC7385814.1"/>
    </source>
</evidence>
<comment type="similarity">
    <text evidence="7 8">Belongs to the PINc/VapC protein family.</text>
</comment>
<dbReference type="EC" id="3.1.-.-" evidence="8"/>
<feature type="binding site" evidence="8">
    <location>
        <position position="8"/>
    </location>
    <ligand>
        <name>Mg(2+)</name>
        <dbReference type="ChEBI" id="CHEBI:18420"/>
    </ligand>
</feature>
<keyword evidence="5 8" id="KW-0378">Hydrolase</keyword>
<reference evidence="11" key="1">
    <citation type="journal article" date="2019" name="Int. J. Syst. Evol. Microbiol.">
        <title>The Global Catalogue of Microorganisms (GCM) 10K type strain sequencing project: providing services to taxonomists for standard genome sequencing and annotation.</title>
        <authorList>
            <consortium name="The Broad Institute Genomics Platform"/>
            <consortium name="The Broad Institute Genome Sequencing Center for Infectious Disease"/>
            <person name="Wu L."/>
            <person name="Ma J."/>
        </authorList>
    </citation>
    <scope>NUCLEOTIDE SEQUENCE [LARGE SCALE GENOMIC DNA]</scope>
    <source>
        <strain evidence="11">CECT 7649</strain>
    </source>
</reference>
<feature type="binding site" evidence="8">
    <location>
        <position position="98"/>
    </location>
    <ligand>
        <name>Mg(2+)</name>
        <dbReference type="ChEBI" id="CHEBI:18420"/>
    </ligand>
</feature>
<dbReference type="PANTHER" id="PTHR33653">
    <property type="entry name" value="RIBONUCLEASE VAPC2"/>
    <property type="match status" value="1"/>
</dbReference>
<keyword evidence="11" id="KW-1185">Reference proteome</keyword>
<sequence>MATHYLIDSSALWRMMRNEAVRDQWHEETKARLISLCPLVEIEMFFGVRCPRERREWRDLFHAMFGWVFIPDRVYERAIQTQELMIELGQHRCASPVDLLVAATGELNGLTILHYDRDYETIAKVTGQPVEWLAPPGSLN</sequence>
<keyword evidence="6 8" id="KW-0460">Magnesium</keyword>
<dbReference type="InterPro" id="IPR022907">
    <property type="entry name" value="VapC_family"/>
</dbReference>
<feature type="domain" description="PIN" evidence="9">
    <location>
        <begin position="5"/>
        <end position="124"/>
    </location>
</feature>
<accession>A0ABW2PA96</accession>
<evidence type="ECO:0000256" key="4">
    <source>
        <dbReference type="ARBA" id="ARBA00022723"/>
    </source>
</evidence>
<evidence type="ECO:0000313" key="11">
    <source>
        <dbReference type="Proteomes" id="UP001596496"/>
    </source>
</evidence>